<evidence type="ECO:0000256" key="10">
    <source>
        <dbReference type="SAM" id="Phobius"/>
    </source>
</evidence>
<dbReference type="EMBL" id="JAQNVG010000013">
    <property type="protein sequence ID" value="MDC2236086.1"/>
    <property type="molecule type" value="Genomic_DNA"/>
</dbReference>
<dbReference type="EMBL" id="QSJP01000007">
    <property type="protein sequence ID" value="RHD88583.1"/>
    <property type="molecule type" value="Genomic_DNA"/>
</dbReference>
<dbReference type="PANTHER" id="PTHR43298:SF2">
    <property type="entry name" value="FMN_FAD EXPORTER YEEO-RELATED"/>
    <property type="match status" value="1"/>
</dbReference>
<dbReference type="Proteomes" id="UP001156218">
    <property type="component" value="Chromosome"/>
</dbReference>
<feature type="transmembrane region" description="Helical" evidence="10">
    <location>
        <begin position="406"/>
        <end position="425"/>
    </location>
</feature>
<evidence type="ECO:0000313" key="17">
    <source>
        <dbReference type="Proteomes" id="UP000436858"/>
    </source>
</evidence>
<evidence type="ECO:0000313" key="15">
    <source>
        <dbReference type="EMBL" id="UYU90628.1"/>
    </source>
</evidence>
<accession>A0A173VGF4</accession>
<keyword evidence="7" id="KW-0406">Ion transport</keyword>
<evidence type="ECO:0000313" key="13">
    <source>
        <dbReference type="EMBL" id="RHD88583.1"/>
    </source>
</evidence>
<evidence type="ECO:0000256" key="4">
    <source>
        <dbReference type="ARBA" id="ARBA00022475"/>
    </source>
</evidence>
<proteinExistence type="predicted"/>
<evidence type="ECO:0000256" key="5">
    <source>
        <dbReference type="ARBA" id="ARBA00022692"/>
    </source>
</evidence>
<evidence type="ECO:0000313" key="14">
    <source>
        <dbReference type="EMBL" id="UYU67591.1"/>
    </source>
</evidence>
<feature type="transmembrane region" description="Helical" evidence="10">
    <location>
        <begin position="343"/>
        <end position="364"/>
    </location>
</feature>
<feature type="transmembrane region" description="Helical" evidence="10">
    <location>
        <begin position="233"/>
        <end position="253"/>
    </location>
</feature>
<dbReference type="EMBL" id="CP083685">
    <property type="protein sequence ID" value="UYU90628.1"/>
    <property type="molecule type" value="Genomic_DNA"/>
</dbReference>
<name>A0A173VGF4_BACT4</name>
<dbReference type="EMBL" id="WCRY01000047">
    <property type="protein sequence ID" value="KAB4470587.1"/>
    <property type="molecule type" value="Genomic_DNA"/>
</dbReference>
<dbReference type="EMBL" id="CP083680">
    <property type="protein sequence ID" value="UYU67591.1"/>
    <property type="molecule type" value="Genomic_DNA"/>
</dbReference>
<dbReference type="GO" id="GO:0005886">
    <property type="term" value="C:plasma membrane"/>
    <property type="evidence" value="ECO:0007669"/>
    <property type="project" value="UniProtKB-SubCell"/>
</dbReference>
<reference evidence="11 17" key="2">
    <citation type="journal article" date="2019" name="Nat. Med.">
        <title>A library of human gut bacterial isolates paired with longitudinal multiomics data enables mechanistic microbiome research.</title>
        <authorList>
            <person name="Poyet M."/>
            <person name="Groussin M."/>
            <person name="Gibbons S.M."/>
            <person name="Avila-Pacheco J."/>
            <person name="Jiang X."/>
            <person name="Kearney S.M."/>
            <person name="Perrotta A.R."/>
            <person name="Berdy B."/>
            <person name="Zhao S."/>
            <person name="Lieberman T.D."/>
            <person name="Swanson P.K."/>
            <person name="Smith M."/>
            <person name="Roesemann S."/>
            <person name="Alexander J.E."/>
            <person name="Rich S.A."/>
            <person name="Livny J."/>
            <person name="Vlamakis H."/>
            <person name="Clish C."/>
            <person name="Bullock K."/>
            <person name="Deik A."/>
            <person name="Scott J."/>
            <person name="Pierce K.A."/>
            <person name="Xavier R.J."/>
            <person name="Alm E.J."/>
        </authorList>
    </citation>
    <scope>NUCLEOTIDE SEQUENCE [LARGE SCALE GENOMIC DNA]</scope>
    <source>
        <strain evidence="11 17">BIOML-A162</strain>
    </source>
</reference>
<organism evidence="13 16">
    <name type="scientific">Bacteroides thetaiotaomicron</name>
    <dbReference type="NCBI Taxonomy" id="818"/>
    <lineage>
        <taxon>Bacteria</taxon>
        <taxon>Pseudomonadati</taxon>
        <taxon>Bacteroidota</taxon>
        <taxon>Bacteroidia</taxon>
        <taxon>Bacteroidales</taxon>
        <taxon>Bacteroidaceae</taxon>
        <taxon>Bacteroides</taxon>
    </lineage>
</organism>
<evidence type="ECO:0000313" key="18">
    <source>
        <dbReference type="Proteomes" id="UP001156218"/>
    </source>
</evidence>
<feature type="transmembrane region" description="Helical" evidence="10">
    <location>
        <begin position="182"/>
        <end position="204"/>
    </location>
</feature>
<dbReference type="InterPro" id="IPR048279">
    <property type="entry name" value="MdtK-like"/>
</dbReference>
<feature type="transmembrane region" description="Helical" evidence="10">
    <location>
        <begin position="130"/>
        <end position="149"/>
    </location>
</feature>
<evidence type="ECO:0000256" key="9">
    <source>
        <dbReference type="ARBA" id="ARBA00031636"/>
    </source>
</evidence>
<evidence type="ECO:0000256" key="7">
    <source>
        <dbReference type="ARBA" id="ARBA00023065"/>
    </source>
</evidence>
<reference evidence="12" key="4">
    <citation type="submission" date="2022-10" db="EMBL/GenBank/DDBJ databases">
        <title>Human gut microbiome strain richness.</title>
        <authorList>
            <person name="Chen-Liaw A."/>
        </authorList>
    </citation>
    <scope>NUCLEOTIDE SEQUENCE</scope>
    <source>
        <strain evidence="12">1001283st1_A3_1001283B150304_161114</strain>
    </source>
</reference>
<feature type="transmembrane region" description="Helical" evidence="10">
    <location>
        <begin position="89"/>
        <end position="110"/>
    </location>
</feature>
<evidence type="ECO:0000256" key="2">
    <source>
        <dbReference type="ARBA" id="ARBA00022448"/>
    </source>
</evidence>
<feature type="transmembrane region" description="Helical" evidence="10">
    <location>
        <begin position="156"/>
        <end position="176"/>
    </location>
</feature>
<dbReference type="Pfam" id="PF01554">
    <property type="entry name" value="MatE"/>
    <property type="match status" value="2"/>
</dbReference>
<dbReference type="PANTHER" id="PTHR43298">
    <property type="entry name" value="MULTIDRUG RESISTANCE PROTEIN NORM-RELATED"/>
    <property type="match status" value="1"/>
</dbReference>
<dbReference type="DNASU" id="1076196"/>
<keyword evidence="8 10" id="KW-0472">Membrane</keyword>
<feature type="transmembrane region" description="Helical" evidence="10">
    <location>
        <begin position="376"/>
        <end position="394"/>
    </location>
</feature>
<evidence type="ECO:0000313" key="12">
    <source>
        <dbReference type="EMBL" id="MDC2236086.1"/>
    </source>
</evidence>
<evidence type="ECO:0000256" key="6">
    <source>
        <dbReference type="ARBA" id="ARBA00022989"/>
    </source>
</evidence>
<dbReference type="Proteomes" id="UP000436858">
    <property type="component" value="Unassembled WGS sequence"/>
</dbReference>
<feature type="transmembrane region" description="Helical" evidence="10">
    <location>
        <begin position="48"/>
        <end position="69"/>
    </location>
</feature>
<dbReference type="NCBIfam" id="TIGR00797">
    <property type="entry name" value="matE"/>
    <property type="match status" value="1"/>
</dbReference>
<dbReference type="PIRSF" id="PIRSF006603">
    <property type="entry name" value="DinF"/>
    <property type="match status" value="1"/>
</dbReference>
<dbReference type="GO" id="GO:0015297">
    <property type="term" value="F:antiporter activity"/>
    <property type="evidence" value="ECO:0007669"/>
    <property type="project" value="UniProtKB-KW"/>
</dbReference>
<protein>
    <recommendedName>
        <fullName evidence="9">Multidrug-efflux transporter</fullName>
    </recommendedName>
</protein>
<dbReference type="InterPro" id="IPR050222">
    <property type="entry name" value="MATE_MdtK"/>
</dbReference>
<dbReference type="OMA" id="AILMYMV"/>
<keyword evidence="4" id="KW-1003">Cell membrane</keyword>
<dbReference type="AlphaFoldDB" id="A0A173VGF4"/>
<sequence>MKYTYKQIWLINFPVMMSILMEQLINITDAVFLGHVGEIELGASALAGIYYLAIYMLGFGFSIGLQVMIARRNGEQHYKETGRTFFQGLYFLMVMAIMLCLLIHLVSPFILQQLITSDEIYQAVIRYLNWRSFGLLFSFPFLAFRAFLVGVTNTKLLSGAALTAVCINIPFNYLLIFKLDMGISGAAMASSIAEFGAFLILLLYMCKTVDKKKYGLSAVYDGRLLMKLLQLSVWSMLHAFISVAPWFLFFVAIEHLGKTELAISNITRSVSTLFFVIVNSFASTTGSLVSNLIGGGQGKELFPVCRKVLRLGYVVGLPLILTALWGNQWIIGFYTNNDYLVKLAFWPFIVMLLNYVFALPGYVYINAVTGTGKTRLAFVFQLVTILIYLIYLYLLSECFHASLTVYMTAEYLFVILLGIQSILYLKRKSKQNMYFCTFND</sequence>
<dbReference type="CDD" id="cd13133">
    <property type="entry name" value="MATE_like_7"/>
    <property type="match status" value="1"/>
</dbReference>
<evidence type="ECO:0000313" key="11">
    <source>
        <dbReference type="EMBL" id="KAB4470587.1"/>
    </source>
</evidence>
<dbReference type="Proteomes" id="UP001162960">
    <property type="component" value="Chromosome"/>
</dbReference>
<dbReference type="Proteomes" id="UP000284785">
    <property type="component" value="Unassembled WGS sequence"/>
</dbReference>
<gene>
    <name evidence="13" type="ORF">DW780_10410</name>
    <name evidence="11" type="ORF">GAN91_26225</name>
    <name evidence="14" type="ORF">KQP68_04730</name>
    <name evidence="15" type="ORF">KQP74_22345</name>
    <name evidence="12" type="ORF">PO127_10045</name>
</gene>
<evidence type="ECO:0000256" key="8">
    <source>
        <dbReference type="ARBA" id="ARBA00023136"/>
    </source>
</evidence>
<evidence type="ECO:0000256" key="1">
    <source>
        <dbReference type="ARBA" id="ARBA00004651"/>
    </source>
</evidence>
<dbReference type="RefSeq" id="WP_011108042.1">
    <property type="nucleotide sequence ID" value="NZ_BAABXH010000001.1"/>
</dbReference>
<evidence type="ECO:0000256" key="3">
    <source>
        <dbReference type="ARBA" id="ARBA00022449"/>
    </source>
</evidence>
<keyword evidence="5 10" id="KW-0812">Transmembrane</keyword>
<feature type="transmembrane region" description="Helical" evidence="10">
    <location>
        <begin position="273"/>
        <end position="296"/>
    </location>
</feature>
<keyword evidence="3" id="KW-0050">Antiport</keyword>
<comment type="subcellular location">
    <subcellularLocation>
        <location evidence="1">Cell membrane</location>
        <topology evidence="1">Multi-pass membrane protein</topology>
    </subcellularLocation>
</comment>
<dbReference type="Proteomes" id="UP001217776">
    <property type="component" value="Unassembled WGS sequence"/>
</dbReference>
<reference evidence="14 18" key="3">
    <citation type="submission" date="2021-06" db="EMBL/GenBank/DDBJ databases">
        <title>Interrogation of the integrated mobile genetic elements in gut-associated Bacteroides with a consensus prediction approach.</title>
        <authorList>
            <person name="Campbell D.E."/>
            <person name="Leigh J.R."/>
            <person name="Kim T."/>
            <person name="England W."/>
            <person name="Whitaker R.J."/>
            <person name="Degnan P.H."/>
        </authorList>
    </citation>
    <scope>NUCLEOTIDE SEQUENCE</scope>
    <source>
        <strain evidence="15">VPI-3443</strain>
        <strain evidence="14 18">WAL8669</strain>
    </source>
</reference>
<evidence type="ECO:0000313" key="16">
    <source>
        <dbReference type="Proteomes" id="UP000284785"/>
    </source>
</evidence>
<reference evidence="13 16" key="1">
    <citation type="submission" date="2018-08" db="EMBL/GenBank/DDBJ databases">
        <title>A genome reference for cultivated species of the human gut microbiota.</title>
        <authorList>
            <person name="Zou Y."/>
            <person name="Xue W."/>
            <person name="Luo G."/>
        </authorList>
    </citation>
    <scope>NUCLEOTIDE SEQUENCE [LARGE SCALE GENOMIC DNA]</scope>
    <source>
        <strain evidence="13 16">AM30-26</strain>
    </source>
</reference>
<feature type="transmembrane region" description="Helical" evidence="10">
    <location>
        <begin position="308"/>
        <end position="331"/>
    </location>
</feature>
<dbReference type="GO" id="GO:0006811">
    <property type="term" value="P:monoatomic ion transport"/>
    <property type="evidence" value="ECO:0007669"/>
    <property type="project" value="UniProtKB-KW"/>
</dbReference>
<keyword evidence="2" id="KW-0813">Transport</keyword>
<dbReference type="GeneID" id="60927888"/>
<keyword evidence="6 10" id="KW-1133">Transmembrane helix</keyword>
<feature type="transmembrane region" description="Helical" evidence="10">
    <location>
        <begin position="7"/>
        <end position="28"/>
    </location>
</feature>
<dbReference type="InterPro" id="IPR002528">
    <property type="entry name" value="MATE_fam"/>
</dbReference>
<dbReference type="GO" id="GO:0042910">
    <property type="term" value="F:xenobiotic transmembrane transporter activity"/>
    <property type="evidence" value="ECO:0007669"/>
    <property type="project" value="InterPro"/>
</dbReference>